<reference evidence="3" key="1">
    <citation type="submission" date="2016-10" db="EMBL/GenBank/DDBJ databases">
        <title>Sequence of Gallionella enrichment culture.</title>
        <authorList>
            <person name="Poehlein A."/>
            <person name="Muehling M."/>
            <person name="Daniel R."/>
        </authorList>
    </citation>
    <scope>NUCLEOTIDE SEQUENCE</scope>
</reference>
<evidence type="ECO:0000313" key="3">
    <source>
        <dbReference type="EMBL" id="OIQ90941.1"/>
    </source>
</evidence>
<name>A0A1J5RSB6_9ZZZZ</name>
<dbReference type="EMBL" id="MLJW01000275">
    <property type="protein sequence ID" value="OIQ90941.1"/>
    <property type="molecule type" value="Genomic_DNA"/>
</dbReference>
<proteinExistence type="predicted"/>
<gene>
    <name evidence="3" type="ORF">GALL_271460</name>
</gene>
<sequence>MNQTIVARTARAGAVVACLLCTLPAHADGWRDRDGGGAAGFIAGLVTGAVVAPFFAPRGAPVYVAPPVVYAPPPVTYVPAVPAYGWAPAPGYRWHREHDDRPRWRGDDDR</sequence>
<evidence type="ECO:0000256" key="1">
    <source>
        <dbReference type="SAM" id="MobiDB-lite"/>
    </source>
</evidence>
<evidence type="ECO:0000256" key="2">
    <source>
        <dbReference type="SAM" id="Phobius"/>
    </source>
</evidence>
<accession>A0A1J5RSB6</accession>
<dbReference type="AlphaFoldDB" id="A0A1J5RSB6"/>
<keyword evidence="2" id="KW-0812">Transmembrane</keyword>
<feature type="region of interest" description="Disordered" evidence="1">
    <location>
        <begin position="90"/>
        <end position="110"/>
    </location>
</feature>
<keyword evidence="2" id="KW-0472">Membrane</keyword>
<organism evidence="3">
    <name type="scientific">mine drainage metagenome</name>
    <dbReference type="NCBI Taxonomy" id="410659"/>
    <lineage>
        <taxon>unclassified sequences</taxon>
        <taxon>metagenomes</taxon>
        <taxon>ecological metagenomes</taxon>
    </lineage>
</organism>
<feature type="compositionally biased region" description="Basic and acidic residues" evidence="1">
    <location>
        <begin position="94"/>
        <end position="110"/>
    </location>
</feature>
<feature type="transmembrane region" description="Helical" evidence="2">
    <location>
        <begin position="37"/>
        <end position="56"/>
    </location>
</feature>
<protein>
    <submittedName>
        <fullName evidence="3">Uncharacterized protein</fullName>
    </submittedName>
</protein>
<keyword evidence="2" id="KW-1133">Transmembrane helix</keyword>
<comment type="caution">
    <text evidence="3">The sequence shown here is derived from an EMBL/GenBank/DDBJ whole genome shotgun (WGS) entry which is preliminary data.</text>
</comment>